<feature type="transmembrane region" description="Helical" evidence="1">
    <location>
        <begin position="234"/>
        <end position="257"/>
    </location>
</feature>
<keyword evidence="1" id="KW-0812">Transmembrane</keyword>
<gene>
    <name evidence="3" type="ORF">DPBNPPHM_02629</name>
</gene>
<feature type="transmembrane region" description="Helical" evidence="1">
    <location>
        <begin position="210"/>
        <end position="228"/>
    </location>
</feature>
<dbReference type="OrthoDB" id="5322702at2"/>
<dbReference type="GO" id="GO:0004175">
    <property type="term" value="F:endopeptidase activity"/>
    <property type="evidence" value="ECO:0007669"/>
    <property type="project" value="UniProtKB-ARBA"/>
</dbReference>
<evidence type="ECO:0000256" key="1">
    <source>
        <dbReference type="SAM" id="Phobius"/>
    </source>
</evidence>
<feature type="transmembrane region" description="Helical" evidence="1">
    <location>
        <begin position="7"/>
        <end position="27"/>
    </location>
</feature>
<evidence type="ECO:0000259" key="2">
    <source>
        <dbReference type="Pfam" id="PF02517"/>
    </source>
</evidence>
<feature type="transmembrane region" description="Helical" evidence="1">
    <location>
        <begin position="33"/>
        <end position="61"/>
    </location>
</feature>
<dbReference type="Proteomes" id="UP000434580">
    <property type="component" value="Unassembled WGS sequence"/>
</dbReference>
<feature type="transmembrane region" description="Helical" evidence="1">
    <location>
        <begin position="146"/>
        <end position="172"/>
    </location>
</feature>
<dbReference type="InterPro" id="IPR003675">
    <property type="entry name" value="Rce1/LyrA-like_dom"/>
</dbReference>
<keyword evidence="1" id="KW-1133">Transmembrane helix</keyword>
<proteinExistence type="predicted"/>
<feature type="domain" description="CAAX prenyl protease 2/Lysostaphin resistance protein A-like" evidence="2">
    <location>
        <begin position="177"/>
        <end position="267"/>
    </location>
</feature>
<protein>
    <recommendedName>
        <fullName evidence="2">CAAX prenyl protease 2/Lysostaphin resistance protein A-like domain-containing protein</fullName>
    </recommendedName>
</protein>
<feature type="transmembrane region" description="Helical" evidence="1">
    <location>
        <begin position="115"/>
        <end position="134"/>
    </location>
</feature>
<evidence type="ECO:0000313" key="4">
    <source>
        <dbReference type="Proteomes" id="UP000434580"/>
    </source>
</evidence>
<dbReference type="PANTHER" id="PTHR39430">
    <property type="entry name" value="MEMBRANE-ASSOCIATED PROTEASE-RELATED"/>
    <property type="match status" value="1"/>
</dbReference>
<feature type="transmembrane region" description="Helical" evidence="1">
    <location>
        <begin position="73"/>
        <end position="95"/>
    </location>
</feature>
<accession>A0A5S9QS49</accession>
<dbReference type="EMBL" id="CACSII010000021">
    <property type="protein sequence ID" value="CAA0120860.1"/>
    <property type="molecule type" value="Genomic_DNA"/>
</dbReference>
<organism evidence="3 4">
    <name type="scientific">BD1-7 clade bacterium</name>
    <dbReference type="NCBI Taxonomy" id="2029982"/>
    <lineage>
        <taxon>Bacteria</taxon>
        <taxon>Pseudomonadati</taxon>
        <taxon>Pseudomonadota</taxon>
        <taxon>Gammaproteobacteria</taxon>
        <taxon>Cellvibrionales</taxon>
        <taxon>Spongiibacteraceae</taxon>
        <taxon>BD1-7 clade</taxon>
    </lineage>
</organism>
<name>A0A5S9QS49_9GAMM</name>
<reference evidence="3 4" key="1">
    <citation type="submission" date="2019-11" db="EMBL/GenBank/DDBJ databases">
        <authorList>
            <person name="Holert J."/>
        </authorList>
    </citation>
    <scope>NUCLEOTIDE SEQUENCE [LARGE SCALE GENOMIC DNA]</scope>
    <source>
        <strain evidence="3">BC5_2</strain>
    </source>
</reference>
<dbReference type="AlphaFoldDB" id="A0A5S9QS49"/>
<feature type="transmembrane region" description="Helical" evidence="1">
    <location>
        <begin position="178"/>
        <end position="198"/>
    </location>
</feature>
<sequence length="286" mass="30752">MELPTSLAAYLPIGLMVAGIVAALLRWRGYPLIVITALLAAMLAGQLTLVGLLIVAAGGVLAGYIRHQPARGLLYWGPAILLVALAFGLAQHLVPGFNNLQVIDHQVVKPNSVPFTLYLNIDRPVAALLILLAWPHSLTSFRRIPAAWLMLGIALLASIFAIALQMGIVRFAPAVAPWYLLFFVNNLLIVSFSEELLFRGLLLNQLMQRVGVVLALIISSAVFGLVHWPGGTAYMILAALTGIAYGLAFIASGRLWVAMLVHASFNTTHLLLFSYPLLATTTGIST</sequence>
<dbReference type="Pfam" id="PF02517">
    <property type="entry name" value="Rce1-like"/>
    <property type="match status" value="1"/>
</dbReference>
<keyword evidence="1" id="KW-0472">Membrane</keyword>
<dbReference type="PANTHER" id="PTHR39430:SF1">
    <property type="entry name" value="PROTEASE"/>
    <property type="match status" value="1"/>
</dbReference>
<dbReference type="GO" id="GO:0080120">
    <property type="term" value="P:CAAX-box protein maturation"/>
    <property type="evidence" value="ECO:0007669"/>
    <property type="project" value="UniProtKB-ARBA"/>
</dbReference>
<evidence type="ECO:0000313" key="3">
    <source>
        <dbReference type="EMBL" id="CAA0120860.1"/>
    </source>
</evidence>